<keyword evidence="3" id="KW-1185">Reference proteome</keyword>
<accession>A0ABQ5ZBC3</accession>
<protein>
    <submittedName>
        <fullName evidence="2">Uncharacterized protein</fullName>
    </submittedName>
</protein>
<comment type="caution">
    <text evidence="2">The sequence shown here is derived from an EMBL/GenBank/DDBJ whole genome shotgun (WGS) entry which is preliminary data.</text>
</comment>
<proteinExistence type="predicted"/>
<gene>
    <name evidence="2" type="ORF">GCM10007923_01240</name>
</gene>
<organism evidence="2 3">
    <name type="scientific">Shinella yambaruensis</name>
    <dbReference type="NCBI Taxonomy" id="415996"/>
    <lineage>
        <taxon>Bacteria</taxon>
        <taxon>Pseudomonadati</taxon>
        <taxon>Pseudomonadota</taxon>
        <taxon>Alphaproteobacteria</taxon>
        <taxon>Hyphomicrobiales</taxon>
        <taxon>Rhizobiaceae</taxon>
        <taxon>Shinella</taxon>
    </lineage>
</organism>
<feature type="region of interest" description="Disordered" evidence="1">
    <location>
        <begin position="86"/>
        <end position="115"/>
    </location>
</feature>
<evidence type="ECO:0000313" key="2">
    <source>
        <dbReference type="EMBL" id="GLR48920.1"/>
    </source>
</evidence>
<name>A0ABQ5ZBC3_9HYPH</name>
<dbReference type="Proteomes" id="UP001156702">
    <property type="component" value="Unassembled WGS sequence"/>
</dbReference>
<dbReference type="EMBL" id="BSOP01000002">
    <property type="protein sequence ID" value="GLR48920.1"/>
    <property type="molecule type" value="Genomic_DNA"/>
</dbReference>
<sequence length="115" mass="12407">MRQERPVKHPHTLGGPLPVIAVMEALLDMDTTRDVLKEAIDDIVREERQRAARDLLRIAEGIADLAKASRAALDMAGDHAGNEALDHETQGFQSGKGDRTATTGALAAQCPRVSK</sequence>
<evidence type="ECO:0000256" key="1">
    <source>
        <dbReference type="SAM" id="MobiDB-lite"/>
    </source>
</evidence>
<reference evidence="3" key="1">
    <citation type="journal article" date="2019" name="Int. J. Syst. Evol. Microbiol.">
        <title>The Global Catalogue of Microorganisms (GCM) 10K type strain sequencing project: providing services to taxonomists for standard genome sequencing and annotation.</title>
        <authorList>
            <consortium name="The Broad Institute Genomics Platform"/>
            <consortium name="The Broad Institute Genome Sequencing Center for Infectious Disease"/>
            <person name="Wu L."/>
            <person name="Ma J."/>
        </authorList>
    </citation>
    <scope>NUCLEOTIDE SEQUENCE [LARGE SCALE GENOMIC DNA]</scope>
    <source>
        <strain evidence="3">NBRC 102122</strain>
    </source>
</reference>
<evidence type="ECO:0000313" key="3">
    <source>
        <dbReference type="Proteomes" id="UP001156702"/>
    </source>
</evidence>